<name>A0A7G9SA41_9SPHN</name>
<dbReference type="InterPro" id="IPR029058">
    <property type="entry name" value="AB_hydrolase_fold"/>
</dbReference>
<dbReference type="Pfam" id="PF00326">
    <property type="entry name" value="Peptidase_S9"/>
    <property type="match status" value="1"/>
</dbReference>
<dbReference type="SUPFAM" id="SSF82171">
    <property type="entry name" value="DPP6 N-terminal domain-like"/>
    <property type="match status" value="1"/>
</dbReference>
<keyword evidence="1" id="KW-0378">Hydrolase</keyword>
<dbReference type="EMBL" id="CP060717">
    <property type="protein sequence ID" value="QNN64716.1"/>
    <property type="molecule type" value="Genomic_DNA"/>
</dbReference>
<feature type="domain" description="Peptidase S9 prolyl oligopeptidase catalytic" evidence="3">
    <location>
        <begin position="440"/>
        <end position="643"/>
    </location>
</feature>
<dbReference type="Proteomes" id="UP000515955">
    <property type="component" value="Chromosome"/>
</dbReference>
<evidence type="ECO:0000259" key="3">
    <source>
        <dbReference type="Pfam" id="PF00326"/>
    </source>
</evidence>
<reference evidence="4 5" key="1">
    <citation type="submission" date="2020-08" db="EMBL/GenBank/DDBJ databases">
        <title>Genome sequence of Sphingomonas rhizophila KACC 19189T.</title>
        <authorList>
            <person name="Hyun D.-W."/>
            <person name="Bae J.-W."/>
        </authorList>
    </citation>
    <scope>NUCLEOTIDE SEQUENCE [LARGE SCALE GENOMIC DNA]</scope>
    <source>
        <strain evidence="4 5">KACC 19189</strain>
    </source>
</reference>
<dbReference type="PANTHER" id="PTHR42776:SF27">
    <property type="entry name" value="DIPEPTIDYL PEPTIDASE FAMILY MEMBER 6"/>
    <property type="match status" value="1"/>
</dbReference>
<accession>A0A7G9SA41</accession>
<dbReference type="InterPro" id="IPR011042">
    <property type="entry name" value="6-blade_b-propeller_TolB-like"/>
</dbReference>
<dbReference type="PANTHER" id="PTHR42776">
    <property type="entry name" value="SERINE PEPTIDASE S9 FAMILY MEMBER"/>
    <property type="match status" value="1"/>
</dbReference>
<gene>
    <name evidence="4" type="ORF">H9L12_10645</name>
</gene>
<protein>
    <submittedName>
        <fullName evidence="4">S9 family peptidase</fullName>
    </submittedName>
</protein>
<dbReference type="KEGG" id="srhi:H9L12_10645"/>
<organism evidence="4 5">
    <name type="scientific">Sphingomonas rhizophila</name>
    <dbReference type="NCBI Taxonomy" id="2071607"/>
    <lineage>
        <taxon>Bacteria</taxon>
        <taxon>Pseudomonadati</taxon>
        <taxon>Pseudomonadota</taxon>
        <taxon>Alphaproteobacteria</taxon>
        <taxon>Sphingomonadales</taxon>
        <taxon>Sphingomonadaceae</taxon>
        <taxon>Sphingomonas</taxon>
    </lineage>
</organism>
<evidence type="ECO:0000256" key="1">
    <source>
        <dbReference type="ARBA" id="ARBA00022801"/>
    </source>
</evidence>
<dbReference type="InterPro" id="IPR001375">
    <property type="entry name" value="Peptidase_S9_cat"/>
</dbReference>
<evidence type="ECO:0000313" key="4">
    <source>
        <dbReference type="EMBL" id="QNN64716.1"/>
    </source>
</evidence>
<feature type="signal peptide" evidence="2">
    <location>
        <begin position="1"/>
        <end position="22"/>
    </location>
</feature>
<keyword evidence="2" id="KW-0732">Signal</keyword>
<sequence length="646" mass="69816">MKFRFLTRAVAASLACASFGLGDNGIAATPAAAPLTAEAFAQLAALSSPKLSPDGTKLAAKVARNGEYYLMIVPLTGGTPALVPTSGNDLVSWNWVNNDWLLVKVGAEVPFGIGQEAYARRALGVSADGQKILPLLKNMKDIGQEGADIVWIARDGTPRVRLGVQRSIYISEPKFYPEVYEVDVSTGRSKLVLGSREGIFTWYGDADGNVRMGTGRMGIRTGGPRAIYRERDSEQFRDLAVTDGKDSAPTPVLFLPDGKTLTIEQDEKGFDSVFEYDPRAQKLGRKLYSSAGYDVGGIIPTPDGRGVAGYYVGDSEDGVKWVDPTMLALTKEVNSMVKGATGTILSTSKDLSKAVVDFSAADTPGAVFLYDRTDKSMRRLGLGNSAIGMAKLNPVRTIRYAARDGLSIEAVLTLPKGKSTNLPLIVLPHGGPYSHDTVSWDWITQFLAQKGYAVVQPNYRGSSGYGEAFTDKGKGEWGLKMQDDLNDAITHLAKTGVADPKRVCMVGGSYGGYAAMRAAERDGNLYRCAVSYAGVSNLTSMARRADRSLWGPRTAAWLKEQAPDLAAVSPINRPEKFSIPILIMHGAKDQRVPVDQSRSMASKLKASGRSVIYIEQPLADHFFSRSEDRLQFLKAMESFLAQHNPA</sequence>
<dbReference type="Gene3D" id="3.40.50.1820">
    <property type="entry name" value="alpha/beta hydrolase"/>
    <property type="match status" value="1"/>
</dbReference>
<dbReference type="AlphaFoldDB" id="A0A7G9SA41"/>
<feature type="chain" id="PRO_5028912573" evidence="2">
    <location>
        <begin position="23"/>
        <end position="646"/>
    </location>
</feature>
<dbReference type="GO" id="GO:0004252">
    <property type="term" value="F:serine-type endopeptidase activity"/>
    <property type="evidence" value="ECO:0007669"/>
    <property type="project" value="TreeGrafter"/>
</dbReference>
<keyword evidence="5" id="KW-1185">Reference proteome</keyword>
<dbReference type="RefSeq" id="WP_187541715.1">
    <property type="nucleotide sequence ID" value="NZ_CP060717.1"/>
</dbReference>
<evidence type="ECO:0000313" key="5">
    <source>
        <dbReference type="Proteomes" id="UP000515955"/>
    </source>
</evidence>
<dbReference type="SUPFAM" id="SSF53474">
    <property type="entry name" value="alpha/beta-Hydrolases"/>
    <property type="match status" value="1"/>
</dbReference>
<evidence type="ECO:0000256" key="2">
    <source>
        <dbReference type="SAM" id="SignalP"/>
    </source>
</evidence>
<proteinExistence type="predicted"/>
<dbReference type="GO" id="GO:0006508">
    <property type="term" value="P:proteolysis"/>
    <property type="evidence" value="ECO:0007669"/>
    <property type="project" value="InterPro"/>
</dbReference>
<dbReference type="Gene3D" id="2.120.10.30">
    <property type="entry name" value="TolB, C-terminal domain"/>
    <property type="match status" value="1"/>
</dbReference>